<accession>A0A1Z4M1J9</accession>
<evidence type="ECO:0000313" key="1">
    <source>
        <dbReference type="EMBL" id="BAY87359.1"/>
    </source>
</evidence>
<dbReference type="OrthoDB" id="512705at2"/>
<sequence length="364" mass="40735">MNISIQQLTISVPITEANRNKAKQFAQQQPDSEKAKQVYHNTLAVLVTNNYLQMLDVTTSLEHSYSWNAVARVSTNIADLNLPLIGHLECRPILDSEDSCYFPKDTWNNRIGYVVVQLDKSYKQGTLLGFVPQVSSTKLDIEQLQSLDDLFVALHSNKPVVQLSNWLENIIDEGWKNIEGIIGKKAINPIFVFADIPSEDTKSHKIEDAVGQLYATQDEIDKLDSDSEKALIHLLKNTPNEEIRWKAAELLWEINPDNPAGAIRKAVDLGMHFGENLIALMVAILPKPDGSMAILTRVYPGYGENYLPQGLQLSGIDAAGNSFFTVTSRNKDNYIQFKFTAELGDKFNIRVALNDANITESFVI</sequence>
<evidence type="ECO:0000313" key="2">
    <source>
        <dbReference type="Proteomes" id="UP000218418"/>
    </source>
</evidence>
<dbReference type="Proteomes" id="UP000218418">
    <property type="component" value="Chromosome"/>
</dbReference>
<proteinExistence type="predicted"/>
<name>A0A1Z4M1J9_9CYAN</name>
<gene>
    <name evidence="1" type="ORF">NIES267_68810</name>
</gene>
<keyword evidence="2" id="KW-1185">Reference proteome</keyword>
<dbReference type="InterPro" id="IPR014951">
    <property type="entry name" value="DUF1822"/>
</dbReference>
<dbReference type="AlphaFoldDB" id="A0A1Z4M1J9"/>
<organism evidence="1 2">
    <name type="scientific">Calothrix parasitica NIES-267</name>
    <dbReference type="NCBI Taxonomy" id="1973488"/>
    <lineage>
        <taxon>Bacteria</taxon>
        <taxon>Bacillati</taxon>
        <taxon>Cyanobacteriota</taxon>
        <taxon>Cyanophyceae</taxon>
        <taxon>Nostocales</taxon>
        <taxon>Calotrichaceae</taxon>
        <taxon>Calothrix</taxon>
    </lineage>
</organism>
<reference evidence="1 2" key="1">
    <citation type="submission" date="2017-06" db="EMBL/GenBank/DDBJ databases">
        <title>Genome sequencing of cyanobaciteial culture collection at National Institute for Environmental Studies (NIES).</title>
        <authorList>
            <person name="Hirose Y."/>
            <person name="Shimura Y."/>
            <person name="Fujisawa T."/>
            <person name="Nakamura Y."/>
            <person name="Kawachi M."/>
        </authorList>
    </citation>
    <scope>NUCLEOTIDE SEQUENCE [LARGE SCALE GENOMIC DNA]</scope>
    <source>
        <strain evidence="1 2">NIES-267</strain>
    </source>
</reference>
<evidence type="ECO:0008006" key="3">
    <source>
        <dbReference type="Google" id="ProtNLM"/>
    </source>
</evidence>
<dbReference type="EMBL" id="AP018227">
    <property type="protein sequence ID" value="BAY87359.1"/>
    <property type="molecule type" value="Genomic_DNA"/>
</dbReference>
<dbReference type="Pfam" id="PF08852">
    <property type="entry name" value="DUF1822"/>
    <property type="match status" value="1"/>
</dbReference>
<protein>
    <recommendedName>
        <fullName evidence="3">DUF1822 family protein</fullName>
    </recommendedName>
</protein>